<accession>A0A0P0RF33</accession>
<proteinExistence type="predicted"/>
<evidence type="ECO:0000259" key="2">
    <source>
        <dbReference type="PROSITE" id="PS50914"/>
    </source>
</evidence>
<dbReference type="Proteomes" id="UP000019146">
    <property type="component" value="Chromosome 2"/>
</dbReference>
<organism evidence="3 4">
    <name type="scientific">Paraburkholderia caribensis MBA4</name>
    <dbReference type="NCBI Taxonomy" id="1323664"/>
    <lineage>
        <taxon>Bacteria</taxon>
        <taxon>Pseudomonadati</taxon>
        <taxon>Pseudomonadota</taxon>
        <taxon>Betaproteobacteria</taxon>
        <taxon>Burkholderiales</taxon>
        <taxon>Burkholderiaceae</taxon>
        <taxon>Paraburkholderia</taxon>
    </lineage>
</organism>
<keyword evidence="1" id="KW-0732">Signal</keyword>
<dbReference type="EMBL" id="CP012747">
    <property type="protein sequence ID" value="ALL67070.1"/>
    <property type="molecule type" value="Genomic_DNA"/>
</dbReference>
<feature type="domain" description="BON" evidence="2">
    <location>
        <begin position="74"/>
        <end position="144"/>
    </location>
</feature>
<dbReference type="Gene3D" id="3.30.1340.30">
    <property type="match status" value="1"/>
</dbReference>
<dbReference type="AlphaFoldDB" id="A0A0P0RF33"/>
<feature type="chain" id="PRO_5006054233" evidence="1">
    <location>
        <begin position="49"/>
        <end position="148"/>
    </location>
</feature>
<sequence length="148" mass="15475">MSGIDVSPFDGLQTRFYNDKEKTMNLRQFVMGSSLAAVIAFSCTQVFAADAAASATDATTAAPAATSKKSIRVANRAFSKTVQKTLLKTKGLEDTSITAFGNAKTGQVTLAGQIASEDQDHLAVETAKQVRGVTAVVSKLTLRQQGGG</sequence>
<feature type="signal peptide" evidence="1">
    <location>
        <begin position="1"/>
        <end position="48"/>
    </location>
</feature>
<dbReference type="KEGG" id="bcai:K788_0008253"/>
<evidence type="ECO:0000256" key="1">
    <source>
        <dbReference type="SAM" id="SignalP"/>
    </source>
</evidence>
<name>A0A0P0RF33_9BURK</name>
<gene>
    <name evidence="3" type="ORF">K788_0008253</name>
</gene>
<evidence type="ECO:0000313" key="4">
    <source>
        <dbReference type="Proteomes" id="UP000019146"/>
    </source>
</evidence>
<dbReference type="InterPro" id="IPR007055">
    <property type="entry name" value="BON_dom"/>
</dbReference>
<dbReference type="PROSITE" id="PS50914">
    <property type="entry name" value="BON"/>
    <property type="match status" value="1"/>
</dbReference>
<protein>
    <submittedName>
        <fullName evidence="3">Transporter</fullName>
    </submittedName>
</protein>
<evidence type="ECO:0000313" key="3">
    <source>
        <dbReference type="EMBL" id="ALL67070.1"/>
    </source>
</evidence>
<dbReference type="Pfam" id="PF04972">
    <property type="entry name" value="BON"/>
    <property type="match status" value="1"/>
</dbReference>
<reference evidence="3 4" key="1">
    <citation type="journal article" date="2014" name="Genome Announc.">
        <title>Draft Genome Sequence of the Haloacid-Degrading Burkholderia caribensis Strain MBA4.</title>
        <authorList>
            <person name="Pan Y."/>
            <person name="Kong K.F."/>
            <person name="Tsang J.S."/>
        </authorList>
    </citation>
    <scope>NUCLEOTIDE SEQUENCE [LARGE SCALE GENOMIC DNA]</scope>
    <source>
        <strain evidence="3 4">MBA4</strain>
    </source>
</reference>